<keyword evidence="5 8" id="KW-0378">Hydrolase</keyword>
<dbReference type="GO" id="GO:0046854">
    <property type="term" value="P:phosphatidylinositol phosphate biosynthetic process"/>
    <property type="evidence" value="ECO:0007669"/>
    <property type="project" value="InterPro"/>
</dbReference>
<dbReference type="STRING" id="338963.Pcar_2439"/>
<dbReference type="Proteomes" id="UP000002534">
    <property type="component" value="Chromosome"/>
</dbReference>
<dbReference type="Gene3D" id="3.40.190.80">
    <property type="match status" value="1"/>
</dbReference>
<reference evidence="10" key="1">
    <citation type="submission" date="2005-10" db="EMBL/GenBank/DDBJ databases">
        <title>Complete sequence of Pelobacter carbinolicus DSM 2380.</title>
        <authorList>
            <person name="Copeland A."/>
            <person name="Lucas S."/>
            <person name="Lapidus A."/>
            <person name="Barry K."/>
            <person name="Detter J.C."/>
            <person name="Glavina T."/>
            <person name="Hammon N."/>
            <person name="Israni S."/>
            <person name="Pitluck S."/>
            <person name="Chertkov O."/>
            <person name="Schmutz J."/>
            <person name="Larimer F."/>
            <person name="Land M."/>
            <person name="Kyrpides N."/>
            <person name="Ivanova N."/>
            <person name="Richardson P."/>
        </authorList>
    </citation>
    <scope>NUCLEOTIDE SEQUENCE [LARGE SCALE GENOMIC DNA]</scope>
    <source>
        <strain evidence="10">DSM 2380 / NBRC 103641 / GraBd1</strain>
    </source>
</reference>
<dbReference type="GO" id="GO:0008934">
    <property type="term" value="F:inositol monophosphate 1-phosphatase activity"/>
    <property type="evidence" value="ECO:0007669"/>
    <property type="project" value="InterPro"/>
</dbReference>
<dbReference type="PRINTS" id="PR01959">
    <property type="entry name" value="SBIMPHPHTASE"/>
</dbReference>
<dbReference type="PROSITE" id="PS00630">
    <property type="entry name" value="IMP_2"/>
    <property type="match status" value="1"/>
</dbReference>
<dbReference type="EC" id="3.1.3.25" evidence="8"/>
<evidence type="ECO:0000256" key="1">
    <source>
        <dbReference type="ARBA" id="ARBA00001033"/>
    </source>
</evidence>
<evidence type="ECO:0000313" key="10">
    <source>
        <dbReference type="Proteomes" id="UP000002534"/>
    </source>
</evidence>
<evidence type="ECO:0000256" key="8">
    <source>
        <dbReference type="RuleBase" id="RU364068"/>
    </source>
</evidence>
<dbReference type="InterPro" id="IPR033942">
    <property type="entry name" value="IMPase"/>
</dbReference>
<keyword evidence="4 7" id="KW-0479">Metal-binding</keyword>
<feature type="binding site" evidence="7">
    <location>
        <position position="84"/>
    </location>
    <ligand>
        <name>Mg(2+)</name>
        <dbReference type="ChEBI" id="CHEBI:18420"/>
        <label>1</label>
        <note>catalytic</note>
    </ligand>
</feature>
<comment type="catalytic activity">
    <reaction evidence="1 8">
        <text>a myo-inositol phosphate + H2O = myo-inositol + phosphate</text>
        <dbReference type="Rhea" id="RHEA:24056"/>
        <dbReference type="ChEBI" id="CHEBI:15377"/>
        <dbReference type="ChEBI" id="CHEBI:17268"/>
        <dbReference type="ChEBI" id="CHEBI:43474"/>
        <dbReference type="ChEBI" id="CHEBI:84139"/>
        <dbReference type="EC" id="3.1.3.25"/>
    </reaction>
</comment>
<evidence type="ECO:0000256" key="6">
    <source>
        <dbReference type="ARBA" id="ARBA00022842"/>
    </source>
</evidence>
<name>Q3A1S9_SYNC1</name>
<dbReference type="PANTHER" id="PTHR20854">
    <property type="entry name" value="INOSITOL MONOPHOSPHATASE"/>
    <property type="match status" value="1"/>
</dbReference>
<evidence type="ECO:0000256" key="7">
    <source>
        <dbReference type="PIRSR" id="PIRSR600760-2"/>
    </source>
</evidence>
<dbReference type="HOGENOM" id="CLU_044118_0_2_7"/>
<dbReference type="OrthoDB" id="9785695at2"/>
<evidence type="ECO:0000256" key="4">
    <source>
        <dbReference type="ARBA" id="ARBA00022723"/>
    </source>
</evidence>
<feature type="binding site" evidence="7">
    <location>
        <position position="83"/>
    </location>
    <ligand>
        <name>Mg(2+)</name>
        <dbReference type="ChEBI" id="CHEBI:18420"/>
        <label>1</label>
        <note>catalytic</note>
    </ligand>
</feature>
<dbReference type="InterPro" id="IPR000760">
    <property type="entry name" value="Inositol_monophosphatase-like"/>
</dbReference>
<dbReference type="KEGG" id="pca:Pcar_2439"/>
<dbReference type="PROSITE" id="PS00629">
    <property type="entry name" value="IMP_1"/>
    <property type="match status" value="1"/>
</dbReference>
<sequence>METILKTAEAAARKAGAYIVEALSELRQVDYKGRVDMVTDVDRGSEAIILDCVREAWPEHAILAEETGANQLRSDWRWIIDPIDGTTNFVHGYPFFCISIAVQYRRQTVVAVVYDPVHDEMFTAVRGQGALLNGKVIQVSQTAELSKALLATGFPYELGDRWHRAMDYFKLFYYRTHGVRRDGAAALDLCYVAAGRFDGFWEFDLKPWDVAAGLLLVEEAGGRVSDLKGNPSGLDDGQVLVSNGGLHAQMLEVLSGLPLE</sequence>
<reference evidence="9 10" key="2">
    <citation type="journal article" date="2012" name="BMC Genomics">
        <title>The genome of Pelobacter carbinolicus reveals surprising metabolic capabilities and physiological features.</title>
        <authorList>
            <person name="Aklujkar M."/>
            <person name="Haveman S.A."/>
            <person name="Didonato R.Jr."/>
            <person name="Chertkov O."/>
            <person name="Han C.S."/>
            <person name="Land M.L."/>
            <person name="Brown P."/>
            <person name="Lovley D.R."/>
        </authorList>
    </citation>
    <scope>NUCLEOTIDE SEQUENCE [LARGE SCALE GENOMIC DNA]</scope>
    <source>
        <strain evidence="10">DSM 2380 / NBRC 103641 / GraBd1</strain>
    </source>
</reference>
<dbReference type="CDD" id="cd01639">
    <property type="entry name" value="IMPase"/>
    <property type="match status" value="1"/>
</dbReference>
<protein>
    <recommendedName>
        <fullName evidence="8">Inositol-1-monophosphatase</fullName>
        <ecNumber evidence="8">3.1.3.25</ecNumber>
    </recommendedName>
</protein>
<comment type="cofactor">
    <cofactor evidence="2 7 8">
        <name>Mg(2+)</name>
        <dbReference type="ChEBI" id="CHEBI:18420"/>
    </cofactor>
</comment>
<comment type="similarity">
    <text evidence="3 8">Belongs to the inositol monophosphatase superfamily.</text>
</comment>
<evidence type="ECO:0000256" key="3">
    <source>
        <dbReference type="ARBA" id="ARBA00009759"/>
    </source>
</evidence>
<dbReference type="EMBL" id="CP000142">
    <property type="protein sequence ID" value="ABA89678.2"/>
    <property type="molecule type" value="Genomic_DNA"/>
</dbReference>
<feature type="binding site" evidence="7">
    <location>
        <position position="81"/>
    </location>
    <ligand>
        <name>Mg(2+)</name>
        <dbReference type="ChEBI" id="CHEBI:18420"/>
        <label>1</label>
        <note>catalytic</note>
    </ligand>
</feature>
<organism evidence="9 10">
    <name type="scientific">Syntrophotalea carbinolica (strain DSM 2380 / NBRC 103641 / GraBd1)</name>
    <name type="common">Pelobacter carbinolicus</name>
    <dbReference type="NCBI Taxonomy" id="338963"/>
    <lineage>
        <taxon>Bacteria</taxon>
        <taxon>Pseudomonadati</taxon>
        <taxon>Thermodesulfobacteriota</taxon>
        <taxon>Desulfuromonadia</taxon>
        <taxon>Desulfuromonadales</taxon>
        <taxon>Syntrophotaleaceae</taxon>
        <taxon>Syntrophotalea</taxon>
    </lineage>
</organism>
<dbReference type="AlphaFoldDB" id="Q3A1S9"/>
<keyword evidence="6 7" id="KW-0460">Magnesium</keyword>
<dbReference type="InterPro" id="IPR020550">
    <property type="entry name" value="Inositol_monophosphatase_CS"/>
</dbReference>
<dbReference type="SUPFAM" id="SSF56655">
    <property type="entry name" value="Carbohydrate phosphatase"/>
    <property type="match status" value="1"/>
</dbReference>
<dbReference type="GO" id="GO:0006020">
    <property type="term" value="P:inositol metabolic process"/>
    <property type="evidence" value="ECO:0007669"/>
    <property type="project" value="TreeGrafter"/>
</dbReference>
<dbReference type="PRINTS" id="PR00377">
    <property type="entry name" value="IMPHPHTASES"/>
</dbReference>
<proteinExistence type="inferred from homology"/>
<accession>Q3A1S9</accession>
<dbReference type="InterPro" id="IPR020583">
    <property type="entry name" value="Inositol_monoP_metal-BS"/>
</dbReference>
<dbReference type="GO" id="GO:0046872">
    <property type="term" value="F:metal ion binding"/>
    <property type="evidence" value="ECO:0007669"/>
    <property type="project" value="UniProtKB-KW"/>
</dbReference>
<dbReference type="FunFam" id="3.30.540.10:FF:000003">
    <property type="entry name" value="Inositol-1-monophosphatase"/>
    <property type="match status" value="1"/>
</dbReference>
<evidence type="ECO:0000256" key="5">
    <source>
        <dbReference type="ARBA" id="ARBA00022801"/>
    </source>
</evidence>
<feature type="binding site" evidence="7">
    <location>
        <position position="209"/>
    </location>
    <ligand>
        <name>Mg(2+)</name>
        <dbReference type="ChEBI" id="CHEBI:18420"/>
        <label>1</label>
        <note>catalytic</note>
    </ligand>
</feature>
<evidence type="ECO:0000313" key="9">
    <source>
        <dbReference type="EMBL" id="ABA89678.2"/>
    </source>
</evidence>
<feature type="binding site" evidence="7">
    <location>
        <position position="65"/>
    </location>
    <ligand>
        <name>Mg(2+)</name>
        <dbReference type="ChEBI" id="CHEBI:18420"/>
        <label>1</label>
        <note>catalytic</note>
    </ligand>
</feature>
<evidence type="ECO:0000256" key="2">
    <source>
        <dbReference type="ARBA" id="ARBA00001946"/>
    </source>
</evidence>
<dbReference type="eggNOG" id="COG0483">
    <property type="taxonomic scope" value="Bacteria"/>
</dbReference>
<dbReference type="FunFam" id="3.40.190.80:FF:000002">
    <property type="entry name" value="Inositol-1-monophosphatase"/>
    <property type="match status" value="1"/>
</dbReference>
<dbReference type="InterPro" id="IPR022337">
    <property type="entry name" value="Inositol_monophosphatase_SuhB"/>
</dbReference>
<keyword evidence="10" id="KW-1185">Reference proteome</keyword>
<dbReference type="GO" id="GO:0007165">
    <property type="term" value="P:signal transduction"/>
    <property type="evidence" value="ECO:0007669"/>
    <property type="project" value="TreeGrafter"/>
</dbReference>
<dbReference type="PANTHER" id="PTHR20854:SF4">
    <property type="entry name" value="INOSITOL-1-MONOPHOSPHATASE-RELATED"/>
    <property type="match status" value="1"/>
</dbReference>
<dbReference type="Pfam" id="PF00459">
    <property type="entry name" value="Inositol_P"/>
    <property type="match status" value="1"/>
</dbReference>
<dbReference type="Gene3D" id="3.30.540.10">
    <property type="entry name" value="Fructose-1,6-Bisphosphatase, subunit A, domain 1"/>
    <property type="match status" value="1"/>
</dbReference>
<gene>
    <name evidence="9" type="primary">hisN</name>
    <name evidence="9" type="ordered locus">Pcar_2439</name>
</gene>